<comment type="similarity">
    <text evidence="1">Belongs to the membrane fusion protein (MFP) (TC 8.A.1) family.</text>
</comment>
<feature type="domain" description="CzcB-like C-terminal circularly permuted SH3-like" evidence="9">
    <location>
        <begin position="428"/>
        <end position="488"/>
    </location>
</feature>
<dbReference type="InterPro" id="IPR058646">
    <property type="entry name" value="CzcB_N"/>
</dbReference>
<dbReference type="Gene3D" id="2.40.30.170">
    <property type="match status" value="1"/>
</dbReference>
<keyword evidence="4" id="KW-0472">Membrane</keyword>
<dbReference type="InterPro" id="IPR058648">
    <property type="entry name" value="HH_CzcB-like"/>
</dbReference>
<keyword evidence="4" id="KW-0812">Transmembrane</keyword>
<dbReference type="InterPro" id="IPR058649">
    <property type="entry name" value="CzcB_C"/>
</dbReference>
<feature type="region of interest" description="Disordered" evidence="3">
    <location>
        <begin position="34"/>
        <end position="62"/>
    </location>
</feature>
<evidence type="ECO:0000259" key="8">
    <source>
        <dbReference type="Pfam" id="PF25973"/>
    </source>
</evidence>
<dbReference type="GO" id="GO:0015679">
    <property type="term" value="P:plasma membrane copper ion transport"/>
    <property type="evidence" value="ECO:0007669"/>
    <property type="project" value="TreeGrafter"/>
</dbReference>
<feature type="domain" description="CzcB N-terminal" evidence="7">
    <location>
        <begin position="61"/>
        <end position="152"/>
    </location>
</feature>
<feature type="transmembrane region" description="Helical" evidence="4">
    <location>
        <begin position="12"/>
        <end position="30"/>
    </location>
</feature>
<keyword evidence="4" id="KW-1133">Transmembrane helix</keyword>
<dbReference type="GO" id="GO:0046914">
    <property type="term" value="F:transition metal ion binding"/>
    <property type="evidence" value="ECO:0007669"/>
    <property type="project" value="TreeGrafter"/>
</dbReference>
<dbReference type="InterPro" id="IPR051909">
    <property type="entry name" value="MFP_Cation_Efflux"/>
</dbReference>
<evidence type="ECO:0000256" key="2">
    <source>
        <dbReference type="ARBA" id="ARBA00022448"/>
    </source>
</evidence>
<dbReference type="AlphaFoldDB" id="A0A2X0QW34"/>
<evidence type="ECO:0000313" key="10">
    <source>
        <dbReference type="EMBL" id="SPS05808.1"/>
    </source>
</evidence>
<dbReference type="Gene3D" id="2.40.420.20">
    <property type="match status" value="1"/>
</dbReference>
<dbReference type="GO" id="GO:0022857">
    <property type="term" value="F:transmembrane transporter activity"/>
    <property type="evidence" value="ECO:0007669"/>
    <property type="project" value="InterPro"/>
</dbReference>
<feature type="compositionally biased region" description="Polar residues" evidence="3">
    <location>
        <begin position="40"/>
        <end position="53"/>
    </location>
</feature>
<dbReference type="Pfam" id="PF25893">
    <property type="entry name" value="HH_CzcB"/>
    <property type="match status" value="1"/>
</dbReference>
<evidence type="ECO:0000259" key="5">
    <source>
        <dbReference type="Pfam" id="PF25893"/>
    </source>
</evidence>
<organism evidence="10">
    <name type="scientific">Candidatus Nitrotoga fabula</name>
    <dbReference type="NCBI Taxonomy" id="2182327"/>
    <lineage>
        <taxon>Bacteria</taxon>
        <taxon>Pseudomonadati</taxon>
        <taxon>Pseudomonadota</taxon>
        <taxon>Betaproteobacteria</taxon>
        <taxon>Nitrosomonadales</taxon>
        <taxon>Gallionellaceae</taxon>
        <taxon>Candidatus Nitrotoga</taxon>
    </lineage>
</organism>
<evidence type="ECO:0000259" key="9">
    <source>
        <dbReference type="Pfam" id="PF25975"/>
    </source>
</evidence>
<dbReference type="PANTHER" id="PTHR30097:SF4">
    <property type="entry name" value="SLR6042 PROTEIN"/>
    <property type="match status" value="1"/>
</dbReference>
<gene>
    <name evidence="10" type="primary">czcB</name>
    <name evidence="10" type="ORF">NITFAB_1398</name>
</gene>
<evidence type="ECO:0000256" key="4">
    <source>
        <dbReference type="SAM" id="Phobius"/>
    </source>
</evidence>
<reference evidence="10" key="1">
    <citation type="submission" date="2018-05" db="EMBL/GenBank/DDBJ databases">
        <authorList>
            <person name="Lanie J.A."/>
            <person name="Ng W.-L."/>
            <person name="Kazmierczak K.M."/>
            <person name="Andrzejewski T.M."/>
            <person name="Davidsen T.M."/>
            <person name="Wayne K.J."/>
            <person name="Tettelin H."/>
            <person name="Glass J.I."/>
            <person name="Rusch D."/>
            <person name="Podicherti R."/>
            <person name="Tsui H.-C.T."/>
            <person name="Winkler M.E."/>
        </authorList>
    </citation>
    <scope>NUCLEOTIDE SEQUENCE</scope>
    <source>
        <strain evidence="10">KNB</strain>
    </source>
</reference>
<dbReference type="FunFam" id="2.40.30.170:FF:000010">
    <property type="entry name" value="Efflux RND transporter periplasmic adaptor subunit"/>
    <property type="match status" value="1"/>
</dbReference>
<dbReference type="GO" id="GO:0016020">
    <property type="term" value="C:membrane"/>
    <property type="evidence" value="ECO:0007669"/>
    <property type="project" value="InterPro"/>
</dbReference>
<proteinExistence type="inferred from homology"/>
<dbReference type="Pfam" id="PF25954">
    <property type="entry name" value="Beta-barrel_RND_2"/>
    <property type="match status" value="1"/>
</dbReference>
<dbReference type="Pfam" id="PF25971">
    <property type="entry name" value="CzcB_N"/>
    <property type="match status" value="1"/>
</dbReference>
<protein>
    <submittedName>
        <fullName evidence="10">Cobalt-zinc-cadmium resistance protein CzcB</fullName>
    </submittedName>
</protein>
<dbReference type="SUPFAM" id="SSF111369">
    <property type="entry name" value="HlyD-like secretion proteins"/>
    <property type="match status" value="1"/>
</dbReference>
<dbReference type="Pfam" id="PF25973">
    <property type="entry name" value="BSH_CzcB"/>
    <property type="match status" value="1"/>
</dbReference>
<sequence>MKDNPKDKQKLYIGVVLAAGIVLAVLILLTQGGQKHPQEQDTTGNGTEISGSTHPKGPHGGKLFTRNGYELEISIFEEGSEPRFRIHTYLKGKPLSPSASRVALTLERLGRVRQRIRFMAKDDYLLSDAIIGEPHSFKVAIEAEYGGQSYRFNYEQIEARVHMTDQQVKQEDIKILTAGPARIKDTLSLIGHIGFNENNVVYIVPRLAGVVESVGANAGDRVRKGQILAVLSSPVLADLRSELLAAQKRLGLARVTYEREKKLWEDKISAEQDYLQARNVMQEAEIVTQQLKQKLASLGGSITNGSDLARYEVRAPIDGTVMLKKISVGQVLKEDADIFVVADLSTVWAVLTIYPKDLNTVKIGQQATIRATSFEYQGSGSVDHIGALLGEQTRTAEAHIILSNPGGIWRPGLPVNIELVLGETTVPVAVSAEAIHTMNNWTAVFFRHDGVFEARQLKPGRRDGSFIEVLDGLNSGERYAAKNSFLIKADLGKSGAAHDH</sequence>
<accession>A0A2X0QW34</accession>
<feature type="domain" description="CusB-like beta-barrel" evidence="6">
    <location>
        <begin position="346"/>
        <end position="419"/>
    </location>
</feature>
<evidence type="ECO:0000256" key="1">
    <source>
        <dbReference type="ARBA" id="ARBA00009477"/>
    </source>
</evidence>
<dbReference type="NCBIfam" id="TIGR01730">
    <property type="entry name" value="RND_mfp"/>
    <property type="match status" value="1"/>
</dbReference>
<name>A0A2X0QW34_9PROT</name>
<dbReference type="Pfam" id="PF25975">
    <property type="entry name" value="CzcB_C"/>
    <property type="match status" value="1"/>
</dbReference>
<dbReference type="EMBL" id="LS423452">
    <property type="protein sequence ID" value="SPS05808.1"/>
    <property type="molecule type" value="Genomic_DNA"/>
</dbReference>
<feature type="domain" description="CzcB-like alpha-helical hairpin" evidence="5">
    <location>
        <begin position="238"/>
        <end position="296"/>
    </location>
</feature>
<evidence type="ECO:0000259" key="7">
    <source>
        <dbReference type="Pfam" id="PF25971"/>
    </source>
</evidence>
<evidence type="ECO:0000259" key="6">
    <source>
        <dbReference type="Pfam" id="PF25954"/>
    </source>
</evidence>
<dbReference type="GO" id="GO:0030288">
    <property type="term" value="C:outer membrane-bounded periplasmic space"/>
    <property type="evidence" value="ECO:0007669"/>
    <property type="project" value="TreeGrafter"/>
</dbReference>
<dbReference type="PANTHER" id="PTHR30097">
    <property type="entry name" value="CATION EFFLUX SYSTEM PROTEIN CUSB"/>
    <property type="match status" value="1"/>
</dbReference>
<dbReference type="InterPro" id="IPR058792">
    <property type="entry name" value="Beta-barrel_RND_2"/>
</dbReference>
<dbReference type="Gene3D" id="1.10.287.470">
    <property type="entry name" value="Helix hairpin bin"/>
    <property type="match status" value="1"/>
</dbReference>
<dbReference type="GO" id="GO:0060003">
    <property type="term" value="P:copper ion export"/>
    <property type="evidence" value="ECO:0007669"/>
    <property type="project" value="TreeGrafter"/>
</dbReference>
<dbReference type="InterPro" id="IPR058647">
    <property type="entry name" value="BSH_CzcB-like"/>
</dbReference>
<dbReference type="InterPro" id="IPR006143">
    <property type="entry name" value="RND_pump_MFP"/>
</dbReference>
<keyword evidence="2" id="KW-0813">Transport</keyword>
<feature type="domain" description="CzcB-like barrel-sandwich hybrid" evidence="8">
    <location>
        <begin position="200"/>
        <end position="343"/>
    </location>
</feature>
<evidence type="ECO:0000256" key="3">
    <source>
        <dbReference type="SAM" id="MobiDB-lite"/>
    </source>
</evidence>